<keyword evidence="1" id="KW-0479">Metal-binding</keyword>
<comment type="caution">
    <text evidence="4">The sequence shown here is derived from an EMBL/GenBank/DDBJ whole genome shotgun (WGS) entry which is preliminary data.</text>
</comment>
<dbReference type="PROSITE" id="PS00498">
    <property type="entry name" value="TYROSINASE_2"/>
    <property type="match status" value="1"/>
</dbReference>
<dbReference type="OrthoDB" id="2874181at2"/>
<dbReference type="InterPro" id="IPR050316">
    <property type="entry name" value="Tyrosinase/Hemocyanin"/>
</dbReference>
<dbReference type="Proteomes" id="UP000032066">
    <property type="component" value="Unassembled WGS sequence"/>
</dbReference>
<dbReference type="Pfam" id="PF00264">
    <property type="entry name" value="Tyrosinase"/>
    <property type="match status" value="1"/>
</dbReference>
<dbReference type="Gene3D" id="1.10.1280.10">
    <property type="entry name" value="Di-copper center containing domain from catechol oxidase"/>
    <property type="match status" value="1"/>
</dbReference>
<evidence type="ECO:0000256" key="1">
    <source>
        <dbReference type="ARBA" id="ARBA00022723"/>
    </source>
</evidence>
<name>A0A0D0NEG3_KITGR</name>
<dbReference type="PANTHER" id="PTHR11474:SF76">
    <property type="entry name" value="SHKT DOMAIN-CONTAINING PROTEIN"/>
    <property type="match status" value="1"/>
</dbReference>
<evidence type="ECO:0000256" key="2">
    <source>
        <dbReference type="ARBA" id="ARBA00023008"/>
    </source>
</evidence>
<dbReference type="AlphaFoldDB" id="A0A0D0NEG3"/>
<dbReference type="STRING" id="2064.TR51_03715"/>
<gene>
    <name evidence="4" type="ORF">TR51_03715</name>
</gene>
<dbReference type="InterPro" id="IPR008922">
    <property type="entry name" value="Di-copper_centre_dom_sf"/>
</dbReference>
<reference evidence="4 5" key="1">
    <citation type="submission" date="2015-02" db="EMBL/GenBank/DDBJ databases">
        <title>Draft genome sequence of Kitasatospora griseola MF730-N6, a bafilomycin, terpentecin and satosporin producer.</title>
        <authorList>
            <person name="Arens J.C."/>
            <person name="Haltli B."/>
            <person name="Kerr R.G."/>
        </authorList>
    </citation>
    <scope>NUCLEOTIDE SEQUENCE [LARGE SCALE GENOMIC DNA]</scope>
    <source>
        <strain evidence="4 5">MF730-N6</strain>
    </source>
</reference>
<evidence type="ECO:0000313" key="4">
    <source>
        <dbReference type="EMBL" id="KIQ66640.1"/>
    </source>
</evidence>
<keyword evidence="2" id="KW-0186">Copper</keyword>
<keyword evidence="5" id="KW-1185">Reference proteome</keyword>
<organism evidence="4 5">
    <name type="scientific">Kitasatospora griseola</name>
    <name type="common">Streptomyces griseolosporeus</name>
    <dbReference type="NCBI Taxonomy" id="2064"/>
    <lineage>
        <taxon>Bacteria</taxon>
        <taxon>Bacillati</taxon>
        <taxon>Actinomycetota</taxon>
        <taxon>Actinomycetes</taxon>
        <taxon>Kitasatosporales</taxon>
        <taxon>Streptomycetaceae</taxon>
        <taxon>Kitasatospora</taxon>
    </lineage>
</organism>
<proteinExistence type="predicted"/>
<evidence type="ECO:0000259" key="3">
    <source>
        <dbReference type="PROSITE" id="PS00498"/>
    </source>
</evidence>
<dbReference type="SUPFAM" id="SSF48056">
    <property type="entry name" value="Di-copper centre-containing domain"/>
    <property type="match status" value="1"/>
</dbReference>
<dbReference type="PRINTS" id="PR00092">
    <property type="entry name" value="TYROSINASE"/>
</dbReference>
<protein>
    <recommendedName>
        <fullName evidence="3">Tyrosinase copper-binding domain-containing protein</fullName>
    </recommendedName>
</protein>
<accession>A0A0D0NEG3</accession>
<dbReference type="PATRIC" id="fig|2064.6.peg.832"/>
<dbReference type="PANTHER" id="PTHR11474">
    <property type="entry name" value="TYROSINASE FAMILY MEMBER"/>
    <property type="match status" value="1"/>
</dbReference>
<dbReference type="InterPro" id="IPR002227">
    <property type="entry name" value="Tyrosinase_Cu-bd"/>
</dbReference>
<sequence length="504" mass="55057">MTTTPGNPTPDQVVAAPTYLADIRFYFRPEDVSHMAAKGIELGTYDGVKKNALAILAQTSSPNPQMPPDQAGQWSAERSQTFKNWIVNGMPLGTATGGGPTGGGPAPTRLRKDVTTLTDAEFTLLKTAFSGLMARDPSAADSYFVLAGQHGLPQSWCLHHEDRFNPWHRQYLIEFEDALRSVPGCETVTLPYWDITTALPDRLQHPPLDQYVLPADPGATATPQPVTGYFPYTTQRFSVATITQNVKDFGVLDDIATSLTQSLWGAYNVNGYQDFSIQAHDGGHGSIGPTMADQNVASFDPVFWFFHCNIDRLWLSWQTRAQATTLTGFRSTLGTDTGWLTAPFNALPPFTTTADQTIETTVAYDRLDVPAPAPGPAETVMENLTGSTDAASPFAFRSADPVSVRVKGIDRLNIPGSFFVTLLADGEPVAKRYFFQPKTPRKCPTCVKHGIINLDFRMPQEQLQDRRLSVRIDVPGHPEEIGTAFPLAQAGNPTVNARLLVQDA</sequence>
<dbReference type="EMBL" id="JXZB01000001">
    <property type="protein sequence ID" value="KIQ66640.1"/>
    <property type="molecule type" value="Genomic_DNA"/>
</dbReference>
<feature type="domain" description="Tyrosinase copper-binding" evidence="3">
    <location>
        <begin position="300"/>
        <end position="311"/>
    </location>
</feature>
<dbReference type="RefSeq" id="WP_043907959.1">
    <property type="nucleotide sequence ID" value="NZ_JXZB01000001.1"/>
</dbReference>
<evidence type="ECO:0000313" key="5">
    <source>
        <dbReference type="Proteomes" id="UP000032066"/>
    </source>
</evidence>
<dbReference type="GO" id="GO:0016491">
    <property type="term" value="F:oxidoreductase activity"/>
    <property type="evidence" value="ECO:0007669"/>
    <property type="project" value="InterPro"/>
</dbReference>
<dbReference type="GO" id="GO:0046872">
    <property type="term" value="F:metal ion binding"/>
    <property type="evidence" value="ECO:0007669"/>
    <property type="project" value="UniProtKB-KW"/>
</dbReference>